<sequence length="244" mass="27875">MSFDDLEDYISFLSKNNDLLEIEENVDPYLELTYILDREQYNGRNKTILFTNVKNSQIPVIGNIFSNERKMEWILGDKPYEVGMRMRNLIRPPEESDSMISRGLEMLRELSGLRPKIHGSIPSSMKVLDKVDLDRYPICTTWPKDGGPFITLPVVITKDPLTGTRNAGMYRLQKFDSETLGMHWQIHKGGSQHMQNAQDQKKIMDVAVTIGTDPLTIFSSVAPLPDPFDEFSFSGLISGKELIW</sequence>
<dbReference type="GO" id="GO:0016831">
    <property type="term" value="F:carboxy-lyase activity"/>
    <property type="evidence" value="ECO:0007669"/>
    <property type="project" value="InterPro"/>
</dbReference>
<protein>
    <submittedName>
        <fullName evidence="3">3-octaprenyl-4-hydroxybenzoate carboxy-lyase</fullName>
    </submittedName>
</protein>
<keyword evidence="3" id="KW-0456">Lyase</keyword>
<reference evidence="3" key="2">
    <citation type="journal article" date="2014" name="ISME J.">
        <title>Microbial stratification in low pH oxic and suboxic macroscopic growths along an acid mine drainage.</title>
        <authorList>
            <person name="Mendez-Garcia C."/>
            <person name="Mesa V."/>
            <person name="Sprenger R.R."/>
            <person name="Richter M."/>
            <person name="Diez M.S."/>
            <person name="Solano J."/>
            <person name="Bargiela R."/>
            <person name="Golyshina O.V."/>
            <person name="Manteca A."/>
            <person name="Ramos J.L."/>
            <person name="Gallego J.R."/>
            <person name="Llorente I."/>
            <person name="Martins Dos Santos V.A."/>
            <person name="Jensen O.N."/>
            <person name="Pelaez A.I."/>
            <person name="Sanchez J."/>
            <person name="Ferrer M."/>
        </authorList>
    </citation>
    <scope>NUCLEOTIDE SEQUENCE</scope>
</reference>
<accession>T1BH37</accession>
<evidence type="ECO:0000259" key="2">
    <source>
        <dbReference type="Pfam" id="PF20695"/>
    </source>
</evidence>
<evidence type="ECO:0000259" key="1">
    <source>
        <dbReference type="Pfam" id="PF01977"/>
    </source>
</evidence>
<dbReference type="GO" id="GO:0005737">
    <property type="term" value="C:cytoplasm"/>
    <property type="evidence" value="ECO:0007669"/>
    <property type="project" value="TreeGrafter"/>
</dbReference>
<feature type="domain" description="3-octaprenyl-4-hydroxybenzoate carboxy-lyase-like Rift-related" evidence="1">
    <location>
        <begin position="127"/>
        <end position="242"/>
    </location>
</feature>
<dbReference type="PANTHER" id="PTHR30108:SF17">
    <property type="entry name" value="FERULIC ACID DECARBOXYLASE 1"/>
    <property type="match status" value="1"/>
</dbReference>
<comment type="caution">
    <text evidence="3">The sequence shown here is derived from an EMBL/GenBank/DDBJ whole genome shotgun (WGS) entry which is preliminary data.</text>
</comment>
<dbReference type="InterPro" id="IPR049383">
    <property type="entry name" value="UbiD-like_N"/>
</dbReference>
<dbReference type="PANTHER" id="PTHR30108">
    <property type="entry name" value="3-OCTAPRENYL-4-HYDROXYBENZOATE CARBOXY-LYASE-RELATED"/>
    <property type="match status" value="1"/>
</dbReference>
<reference evidence="3" key="1">
    <citation type="submission" date="2013-08" db="EMBL/GenBank/DDBJ databases">
        <authorList>
            <person name="Mendez C."/>
            <person name="Richter M."/>
            <person name="Ferrer M."/>
            <person name="Sanchez J."/>
        </authorList>
    </citation>
    <scope>NUCLEOTIDE SEQUENCE</scope>
</reference>
<dbReference type="Pfam" id="PF20695">
    <property type="entry name" value="UbiD_N"/>
    <property type="match status" value="1"/>
</dbReference>
<evidence type="ECO:0000313" key="3">
    <source>
        <dbReference type="EMBL" id="EQD68957.1"/>
    </source>
</evidence>
<dbReference type="SUPFAM" id="SSF50475">
    <property type="entry name" value="FMN-binding split barrel"/>
    <property type="match status" value="1"/>
</dbReference>
<dbReference type="Pfam" id="PF01977">
    <property type="entry name" value="UbiD"/>
    <property type="match status" value="1"/>
</dbReference>
<dbReference type="AlphaFoldDB" id="T1BH37"/>
<gene>
    <name evidence="3" type="ORF">B1A_07083</name>
</gene>
<dbReference type="EMBL" id="AUZX01005119">
    <property type="protein sequence ID" value="EQD68957.1"/>
    <property type="molecule type" value="Genomic_DNA"/>
</dbReference>
<dbReference type="InterPro" id="IPR002830">
    <property type="entry name" value="UbiD"/>
</dbReference>
<name>T1BH37_9ZZZZ</name>
<organism evidence="3">
    <name type="scientific">mine drainage metagenome</name>
    <dbReference type="NCBI Taxonomy" id="410659"/>
    <lineage>
        <taxon>unclassified sequences</taxon>
        <taxon>metagenomes</taxon>
        <taxon>ecological metagenomes</taxon>
    </lineage>
</organism>
<proteinExistence type="predicted"/>
<feature type="domain" description="3-octaprenyl-4-hydroxybenzoate carboxy-lyase-like N-terminal" evidence="2">
    <location>
        <begin position="10"/>
        <end position="82"/>
    </location>
</feature>
<dbReference type="InterPro" id="IPR048304">
    <property type="entry name" value="UbiD_Rift_dom"/>
</dbReference>